<sequence>MDVVHAPAGRAITQAPEDNEALAAPARIGQILGEIEEAVERPVFLVEPVLAEARLGKSRRRHGTYLLYLNDIVKDEDFELSDKNFTSVKLPNAAAFYDDDRKTTEKAFWGKEPCMTNCKPEAKITGQAVILDVTPDSKTASKVD</sequence>
<proteinExistence type="predicted"/>
<name>A0ABW0IXN6_9HYPH</name>
<organism evidence="1 2">
    <name type="scientific">Bosea eneae</name>
    <dbReference type="NCBI Taxonomy" id="151454"/>
    <lineage>
        <taxon>Bacteria</taxon>
        <taxon>Pseudomonadati</taxon>
        <taxon>Pseudomonadota</taxon>
        <taxon>Alphaproteobacteria</taxon>
        <taxon>Hyphomicrobiales</taxon>
        <taxon>Boseaceae</taxon>
        <taxon>Bosea</taxon>
    </lineage>
</organism>
<reference evidence="2" key="1">
    <citation type="journal article" date="2019" name="Int. J. Syst. Evol. Microbiol.">
        <title>The Global Catalogue of Microorganisms (GCM) 10K type strain sequencing project: providing services to taxonomists for standard genome sequencing and annotation.</title>
        <authorList>
            <consortium name="The Broad Institute Genomics Platform"/>
            <consortium name="The Broad Institute Genome Sequencing Center for Infectious Disease"/>
            <person name="Wu L."/>
            <person name="Ma J."/>
        </authorList>
    </citation>
    <scope>NUCLEOTIDE SEQUENCE [LARGE SCALE GENOMIC DNA]</scope>
    <source>
        <strain evidence="2">NCAIM B.01391</strain>
    </source>
</reference>
<protein>
    <submittedName>
        <fullName evidence="1">Uncharacterized protein</fullName>
    </submittedName>
</protein>
<evidence type="ECO:0000313" key="1">
    <source>
        <dbReference type="EMBL" id="MFC5421608.1"/>
    </source>
</evidence>
<comment type="caution">
    <text evidence="1">The sequence shown here is derived from an EMBL/GenBank/DDBJ whole genome shotgun (WGS) entry which is preliminary data.</text>
</comment>
<dbReference type="RefSeq" id="WP_377799890.1">
    <property type="nucleotide sequence ID" value="NZ_JBHSLW010000029.1"/>
</dbReference>
<gene>
    <name evidence="1" type="ORF">ACFPOB_18795</name>
</gene>
<evidence type="ECO:0000313" key="2">
    <source>
        <dbReference type="Proteomes" id="UP001596053"/>
    </source>
</evidence>
<dbReference type="EMBL" id="JBHSLW010000029">
    <property type="protein sequence ID" value="MFC5421608.1"/>
    <property type="molecule type" value="Genomic_DNA"/>
</dbReference>
<dbReference type="Proteomes" id="UP001596053">
    <property type="component" value="Unassembled WGS sequence"/>
</dbReference>
<keyword evidence="2" id="KW-1185">Reference proteome</keyword>
<accession>A0ABW0IXN6</accession>